<dbReference type="PROSITE" id="PS00018">
    <property type="entry name" value="EF_HAND_1"/>
    <property type="match status" value="1"/>
</dbReference>
<feature type="chain" id="PRO_5027650096" evidence="2">
    <location>
        <begin position="21"/>
        <end position="601"/>
    </location>
</feature>
<evidence type="ECO:0000256" key="2">
    <source>
        <dbReference type="SAM" id="SignalP"/>
    </source>
</evidence>
<evidence type="ECO:0000313" key="4">
    <source>
        <dbReference type="EMBL" id="CAA6813985.1"/>
    </source>
</evidence>
<dbReference type="GO" id="GO:0004035">
    <property type="term" value="F:alkaline phosphatase activity"/>
    <property type="evidence" value="ECO:0007669"/>
    <property type="project" value="UniProtKB-EC"/>
</dbReference>
<evidence type="ECO:0000256" key="1">
    <source>
        <dbReference type="SAM" id="MobiDB-lite"/>
    </source>
</evidence>
<keyword evidence="2" id="KW-0732">Signal</keyword>
<gene>
    <name evidence="4" type="ORF">HELGO_WM3640</name>
</gene>
<accession>A0A6S6TG21</accession>
<dbReference type="Gene3D" id="4.10.1080.10">
    <property type="entry name" value="TSP type-3 repeat"/>
    <property type="match status" value="1"/>
</dbReference>
<dbReference type="InterPro" id="IPR052956">
    <property type="entry name" value="Mesenchyme-surface_protein"/>
</dbReference>
<proteinExistence type="predicted"/>
<keyword evidence="4" id="KW-0378">Hydrolase</keyword>
<sequence length="601" mass="64552">MYSFKTLAVLLLSSTIFAQANSCPKWLIMPIEGGVNATVPIYDVNITGPDMDCDTILDAIDTDIDGDGVDNTTDTFPLDSTESIDTDGDGLGNNADTDDDNDGFLDTDEIAVGSDPLDPNVLPVYGELTKLSAYETSVEGGSEIVAYDKTSKRMFTTNGADNAIDIIDIANTVNPTKVSSIDLTPYGTGVNSVAVQNGIVAVAVQDGNATVGNKQLKGSIVLFNIDGVYQQTIVAGYLPDMVTFNEDGTKLIVANEGEPNNDYSIDPIGSIGIATIATGAYIDINFSSISLTNATDGTTVRLGDTPSNNKAQDLEPEYITVSGNYAYVTLQENNAMAKVNLTTNSLEYVKSYGAKSWEISSGNTIDIEEEGVINMKSYAGLFGLYQPDSIASYKINTATYLVTANEGDGRGYGNFEDEKKISKLDLDTSIASEYVDENDLKVMVDLGDTDNDGDYDKLYTYGARSFSIWDENGNLVWDSGDEISKKVAELQPTLFNKDEDEIDKRSGNKGAEPEALTVGTIGYKTLAFIGLERQDTIMIYDITNPNAPIFSDYIMTSSDGTTGDISPEGMKFISADESPDGKNLLLVSFEVSGSTVIYEVK</sequence>
<dbReference type="SUPFAM" id="SSF103647">
    <property type="entry name" value="TSP type-3 repeat"/>
    <property type="match status" value="1"/>
</dbReference>
<dbReference type="SUPFAM" id="SSF75011">
    <property type="entry name" value="3-carboxy-cis,cis-mucoante lactonizing enzyme"/>
    <property type="match status" value="1"/>
</dbReference>
<dbReference type="EC" id="3.1.3.1" evidence="4"/>
<feature type="region of interest" description="Disordered" evidence="1">
    <location>
        <begin position="68"/>
        <end position="104"/>
    </location>
</feature>
<dbReference type="GO" id="GO:0005509">
    <property type="term" value="F:calcium ion binding"/>
    <property type="evidence" value="ECO:0007669"/>
    <property type="project" value="InterPro"/>
</dbReference>
<reference evidence="4" key="1">
    <citation type="submission" date="2020-01" db="EMBL/GenBank/DDBJ databases">
        <authorList>
            <person name="Meier V. D."/>
            <person name="Meier V D."/>
        </authorList>
    </citation>
    <scope>NUCLEOTIDE SEQUENCE</scope>
    <source>
        <strain evidence="4">HLG_WM_MAG_01</strain>
    </source>
</reference>
<feature type="domain" description="Choice-of-anchor I" evidence="3">
    <location>
        <begin position="131"/>
        <end position="600"/>
    </location>
</feature>
<dbReference type="PANTHER" id="PTHR46928:SF1">
    <property type="entry name" value="MESENCHYME-SPECIFIC CELL SURFACE GLYCOPROTEIN"/>
    <property type="match status" value="1"/>
</dbReference>
<protein>
    <submittedName>
        <fullName evidence="4">Alkaline phosphatase (EC)</fullName>
        <ecNumber evidence="4">3.1.3.1</ecNumber>
    </submittedName>
</protein>
<organism evidence="4">
    <name type="scientific">uncultured Sulfurovum sp</name>
    <dbReference type="NCBI Taxonomy" id="269237"/>
    <lineage>
        <taxon>Bacteria</taxon>
        <taxon>Pseudomonadati</taxon>
        <taxon>Campylobacterota</taxon>
        <taxon>Epsilonproteobacteria</taxon>
        <taxon>Campylobacterales</taxon>
        <taxon>Sulfurovaceae</taxon>
        <taxon>Sulfurovum</taxon>
        <taxon>environmental samples</taxon>
    </lineage>
</organism>
<dbReference type="NCBIfam" id="NF038117">
    <property type="entry name" value="choice_anch_I"/>
    <property type="match status" value="1"/>
</dbReference>
<name>A0A6S6TG21_9BACT</name>
<dbReference type="AlphaFoldDB" id="A0A6S6TG21"/>
<dbReference type="Pfam" id="PF22494">
    <property type="entry name" value="choice_anch_I"/>
    <property type="match status" value="1"/>
</dbReference>
<dbReference type="PANTHER" id="PTHR46928">
    <property type="entry name" value="MESENCHYME-SPECIFIC CELL SURFACE GLYCOPROTEIN"/>
    <property type="match status" value="1"/>
</dbReference>
<evidence type="ECO:0000259" key="3">
    <source>
        <dbReference type="Pfam" id="PF22494"/>
    </source>
</evidence>
<dbReference type="InterPro" id="IPR028974">
    <property type="entry name" value="TSP_type-3_rpt"/>
</dbReference>
<dbReference type="InterPro" id="IPR055188">
    <property type="entry name" value="Choice_anch_I"/>
</dbReference>
<dbReference type="EMBL" id="CACVAS010000066">
    <property type="protein sequence ID" value="CAA6813985.1"/>
    <property type="molecule type" value="Genomic_DNA"/>
</dbReference>
<feature type="signal peptide" evidence="2">
    <location>
        <begin position="1"/>
        <end position="20"/>
    </location>
</feature>
<dbReference type="InterPro" id="IPR018247">
    <property type="entry name" value="EF_Hand_1_Ca_BS"/>
</dbReference>